<dbReference type="PANTHER" id="PTHR43632">
    <property type="entry name" value="PERMEASE COMPONENT OF TUNGSTATE ABC TRANSPORTER"/>
    <property type="match status" value="1"/>
</dbReference>
<name>A0A1K1LFV6_9BACT</name>
<dbReference type="PROSITE" id="PS50928">
    <property type="entry name" value="ABC_TM1"/>
    <property type="match status" value="1"/>
</dbReference>
<dbReference type="EMBL" id="LT630450">
    <property type="protein sequence ID" value="SFV73589.1"/>
    <property type="molecule type" value="Genomic_DNA"/>
</dbReference>
<dbReference type="InterPro" id="IPR000515">
    <property type="entry name" value="MetI-like"/>
</dbReference>
<keyword evidence="2 5" id="KW-0812">Transmembrane</keyword>
<feature type="transmembrane region" description="Helical" evidence="5">
    <location>
        <begin position="144"/>
        <end position="168"/>
    </location>
</feature>
<evidence type="ECO:0000256" key="2">
    <source>
        <dbReference type="ARBA" id="ARBA00022692"/>
    </source>
</evidence>
<dbReference type="Proteomes" id="UP000186323">
    <property type="component" value="Chromosome I"/>
</dbReference>
<dbReference type="InterPro" id="IPR035906">
    <property type="entry name" value="MetI-like_sf"/>
</dbReference>
<dbReference type="Gene3D" id="1.10.3720.10">
    <property type="entry name" value="MetI-like"/>
    <property type="match status" value="1"/>
</dbReference>
<evidence type="ECO:0000313" key="8">
    <source>
        <dbReference type="Proteomes" id="UP000186323"/>
    </source>
</evidence>
<dbReference type="OrthoDB" id="9781724at2"/>
<evidence type="ECO:0000259" key="6">
    <source>
        <dbReference type="PROSITE" id="PS50928"/>
    </source>
</evidence>
<dbReference type="NCBIfam" id="NF038017">
    <property type="entry name" value="ABC_perm1"/>
    <property type="match status" value="1"/>
</dbReference>
<dbReference type="PANTHER" id="PTHR43632:SF1">
    <property type="entry name" value="PERMEASE COMPONENT OF TUNGSTATE ABC TRANSPORTER"/>
    <property type="match status" value="1"/>
</dbReference>
<feature type="transmembrane region" description="Helical" evidence="5">
    <location>
        <begin position="204"/>
        <end position="225"/>
    </location>
</feature>
<sequence length="231" mass="24921">MDYLVNGFWAAFALLANMDDATFSAITATLVSTSYAMAASLLMGLPAGFALGYCDFPGKKVLRLISDTLLAFPTVLIGLLVYAFITYRGPLGEWGLLFTLPGMAIGQTLLALPIVVSWVAQAVEGLDPRCRQTLLTLGARPLQLAWLSLCEVRFAIAMVCLTAFGRVITEVGIAMMLGGNVRYHTRTMTTAIALETSKGEFAQGIALGLVLLFMAFAINVLMTFIKHRGRI</sequence>
<evidence type="ECO:0000256" key="5">
    <source>
        <dbReference type="RuleBase" id="RU363032"/>
    </source>
</evidence>
<accession>A0A1K1LFV6</accession>
<dbReference type="RefSeq" id="WP_072335534.1">
    <property type="nucleotide sequence ID" value="NZ_CALJDE010000027.1"/>
</dbReference>
<dbReference type="GO" id="GO:0005886">
    <property type="term" value="C:plasma membrane"/>
    <property type="evidence" value="ECO:0007669"/>
    <property type="project" value="UniProtKB-SubCell"/>
</dbReference>
<dbReference type="KEGG" id="dpg:DESPIGER_1757"/>
<dbReference type="Pfam" id="PF00528">
    <property type="entry name" value="BPD_transp_1"/>
    <property type="match status" value="1"/>
</dbReference>
<comment type="similarity">
    <text evidence="5">Belongs to the binding-protein-dependent transport system permease family.</text>
</comment>
<feature type="transmembrane region" description="Helical" evidence="5">
    <location>
        <begin position="105"/>
        <end position="123"/>
    </location>
</feature>
<keyword evidence="3 5" id="KW-1133">Transmembrane helix</keyword>
<reference evidence="8" key="1">
    <citation type="submission" date="2016-10" db="EMBL/GenBank/DDBJ databases">
        <authorList>
            <person name="Wegmann U."/>
        </authorList>
    </citation>
    <scope>NUCLEOTIDE SEQUENCE [LARGE SCALE GENOMIC DNA]</scope>
</reference>
<evidence type="ECO:0000256" key="4">
    <source>
        <dbReference type="ARBA" id="ARBA00023136"/>
    </source>
</evidence>
<dbReference type="AlphaFoldDB" id="A0A1K1LFV6"/>
<protein>
    <submittedName>
        <fullName evidence="7">ABC-type tungstate transport system, permease protein</fullName>
    </submittedName>
</protein>
<comment type="subcellular location">
    <subcellularLocation>
        <location evidence="1 5">Cell membrane</location>
        <topology evidence="1 5">Multi-pass membrane protein</topology>
    </subcellularLocation>
</comment>
<keyword evidence="8" id="KW-1185">Reference proteome</keyword>
<keyword evidence="4 5" id="KW-0472">Membrane</keyword>
<gene>
    <name evidence="7" type="ORF">DESPIGER_1757</name>
</gene>
<evidence type="ECO:0000256" key="3">
    <source>
        <dbReference type="ARBA" id="ARBA00022989"/>
    </source>
</evidence>
<dbReference type="GO" id="GO:0055085">
    <property type="term" value="P:transmembrane transport"/>
    <property type="evidence" value="ECO:0007669"/>
    <property type="project" value="InterPro"/>
</dbReference>
<dbReference type="SUPFAM" id="SSF161098">
    <property type="entry name" value="MetI-like"/>
    <property type="match status" value="1"/>
</dbReference>
<feature type="domain" description="ABC transmembrane type-1" evidence="6">
    <location>
        <begin position="26"/>
        <end position="222"/>
    </location>
</feature>
<keyword evidence="5" id="KW-0813">Transport</keyword>
<feature type="transmembrane region" description="Helical" evidence="5">
    <location>
        <begin position="68"/>
        <end position="85"/>
    </location>
</feature>
<dbReference type="CDD" id="cd06261">
    <property type="entry name" value="TM_PBP2"/>
    <property type="match status" value="1"/>
</dbReference>
<proteinExistence type="inferred from homology"/>
<evidence type="ECO:0000313" key="7">
    <source>
        <dbReference type="EMBL" id="SFV73589.1"/>
    </source>
</evidence>
<organism evidence="7 8">
    <name type="scientific">Desulfovibrio piger</name>
    <dbReference type="NCBI Taxonomy" id="901"/>
    <lineage>
        <taxon>Bacteria</taxon>
        <taxon>Pseudomonadati</taxon>
        <taxon>Thermodesulfobacteriota</taxon>
        <taxon>Desulfovibrionia</taxon>
        <taxon>Desulfovibrionales</taxon>
        <taxon>Desulfovibrionaceae</taxon>
        <taxon>Desulfovibrio</taxon>
    </lineage>
</organism>
<evidence type="ECO:0000256" key="1">
    <source>
        <dbReference type="ARBA" id="ARBA00004651"/>
    </source>
</evidence>
<dbReference type="InterPro" id="IPR049783">
    <property type="entry name" value="ABC_perm_TupB-like"/>
</dbReference>
<feature type="transmembrane region" description="Helical" evidence="5">
    <location>
        <begin position="34"/>
        <end position="56"/>
    </location>
</feature>